<dbReference type="RefSeq" id="WP_050005551.1">
    <property type="nucleotide sequence ID" value="NZ_CAOJUJ010000006.1"/>
</dbReference>
<keyword evidence="3 8" id="KW-0813">Transport</keyword>
<keyword evidence="7 8" id="KW-0472">Membrane</keyword>
<gene>
    <name evidence="11" type="ORF">GMD52_05265</name>
    <name evidence="10" type="ORF">TQ39_11070</name>
</gene>
<evidence type="ECO:0000256" key="3">
    <source>
        <dbReference type="ARBA" id="ARBA00022448"/>
    </source>
</evidence>
<dbReference type="EMBL" id="JXXK01000015">
    <property type="protein sequence ID" value="KJF39593.1"/>
    <property type="molecule type" value="Genomic_DNA"/>
</dbReference>
<name>A0A0D8J1D0_9FIRM</name>
<evidence type="ECO:0000313" key="11">
    <source>
        <dbReference type="EMBL" id="MTS50951.1"/>
    </source>
</evidence>
<reference evidence="11 13" key="2">
    <citation type="journal article" date="2019" name="Nat. Med.">
        <title>A library of human gut bacterial isolates paired with longitudinal multiomics data enables mechanistic microbiome research.</title>
        <authorList>
            <person name="Poyet M."/>
            <person name="Groussin M."/>
            <person name="Gibbons S.M."/>
            <person name="Avila-Pacheco J."/>
            <person name="Jiang X."/>
            <person name="Kearney S.M."/>
            <person name="Perrotta A.R."/>
            <person name="Berdy B."/>
            <person name="Zhao S."/>
            <person name="Lieberman T.D."/>
            <person name="Swanson P.K."/>
            <person name="Smith M."/>
            <person name="Roesemann S."/>
            <person name="Alexander J.E."/>
            <person name="Rich S.A."/>
            <person name="Livny J."/>
            <person name="Vlamakis H."/>
            <person name="Clish C."/>
            <person name="Bullock K."/>
            <person name="Deik A."/>
            <person name="Scott J."/>
            <person name="Pierce K.A."/>
            <person name="Xavier R.J."/>
            <person name="Alm E.J."/>
        </authorList>
    </citation>
    <scope>NUCLEOTIDE SEQUENCE [LARGE SCALE GENOMIC DNA]</scope>
    <source>
        <strain evidence="11 13">BIOML-A7</strain>
    </source>
</reference>
<feature type="transmembrane region" description="Helical" evidence="8">
    <location>
        <begin position="204"/>
        <end position="224"/>
    </location>
</feature>
<evidence type="ECO:0000313" key="13">
    <source>
        <dbReference type="Proteomes" id="UP000449193"/>
    </source>
</evidence>
<evidence type="ECO:0000256" key="1">
    <source>
        <dbReference type="ARBA" id="ARBA00004651"/>
    </source>
</evidence>
<keyword evidence="12" id="KW-1185">Reference proteome</keyword>
<evidence type="ECO:0000313" key="12">
    <source>
        <dbReference type="Proteomes" id="UP000032483"/>
    </source>
</evidence>
<comment type="subcellular location">
    <subcellularLocation>
        <location evidence="1 8">Cell membrane</location>
        <topology evidence="1 8">Multi-pass membrane protein</topology>
    </subcellularLocation>
</comment>
<dbReference type="SUPFAM" id="SSF161098">
    <property type="entry name" value="MetI-like"/>
    <property type="match status" value="1"/>
</dbReference>
<feature type="transmembrane region" description="Helical" evidence="8">
    <location>
        <begin position="70"/>
        <end position="90"/>
    </location>
</feature>
<dbReference type="Proteomes" id="UP000449193">
    <property type="component" value="Unassembled WGS sequence"/>
</dbReference>
<evidence type="ECO:0000256" key="2">
    <source>
        <dbReference type="ARBA" id="ARBA00007069"/>
    </source>
</evidence>
<keyword evidence="6 8" id="KW-1133">Transmembrane helix</keyword>
<evidence type="ECO:0000313" key="10">
    <source>
        <dbReference type="EMBL" id="KJF39593.1"/>
    </source>
</evidence>
<comment type="caution">
    <text evidence="10">The sequence shown here is derived from an EMBL/GenBank/DDBJ whole genome shotgun (WGS) entry which is preliminary data.</text>
</comment>
<dbReference type="InterPro" id="IPR035906">
    <property type="entry name" value="MetI-like_sf"/>
</dbReference>
<keyword evidence="5 8" id="KW-0812">Transmembrane</keyword>
<reference evidence="10" key="1">
    <citation type="submission" date="2015-02" db="EMBL/GenBank/DDBJ databases">
        <title>A novel member of the family Ruminococcaceae isolated from human feces.</title>
        <authorList>
            <person name="Shkoporov A.N."/>
            <person name="Chaplin A.V."/>
            <person name="Motuzova O.V."/>
            <person name="Kafarskaia L.I."/>
            <person name="Khokhlova E.V."/>
            <person name="Efimov B.A."/>
        </authorList>
    </citation>
    <scope>NUCLEOTIDE SEQUENCE [LARGE SCALE GENOMIC DNA]</scope>
    <source>
        <strain evidence="10">585-1</strain>
    </source>
</reference>
<evidence type="ECO:0000256" key="6">
    <source>
        <dbReference type="ARBA" id="ARBA00022989"/>
    </source>
</evidence>
<dbReference type="PANTHER" id="PTHR42929:SF1">
    <property type="entry name" value="INNER MEMBRANE ABC TRANSPORTER PERMEASE PROTEIN YDCU-RELATED"/>
    <property type="match status" value="1"/>
</dbReference>
<proteinExistence type="inferred from homology"/>
<feature type="transmembrane region" description="Helical" evidence="8">
    <location>
        <begin position="102"/>
        <end position="122"/>
    </location>
</feature>
<comment type="similarity">
    <text evidence="2">Belongs to the binding-protein-dependent transport system permease family. CysTW subfamily.</text>
</comment>
<accession>A0A0D8J1D0</accession>
<evidence type="ECO:0000256" key="8">
    <source>
        <dbReference type="RuleBase" id="RU363032"/>
    </source>
</evidence>
<dbReference type="GO" id="GO:0005886">
    <property type="term" value="C:plasma membrane"/>
    <property type="evidence" value="ECO:0007669"/>
    <property type="project" value="UniProtKB-SubCell"/>
</dbReference>
<sequence>MANQKKHRWLPYLMVLPAFSIMVLVVVFPIVNTVARSFRTTDGRFTLDNYVYFFTSAEALQSLLFTLAEALTVMALSVVLSFLLALYLRFSKSPVSRALGKLYLLPRFIPGIAAVYAVMNVIKDSGSINRIAAAFGVDYKPGLLYDLKGIILSNLWFCIPFAAMMMSAALSSVNDSYVESARDAGCSWRDVLCRIILPLTYKDVIVSATFILMGQVGAFTIPYLTGPNNPKMLGILLYQQTGTYMNYERAAALSVLMFLICLGGAIVYIRSNMKEEVWETGK</sequence>
<dbReference type="AlphaFoldDB" id="A0A0D8J1D0"/>
<dbReference type="Proteomes" id="UP000032483">
    <property type="component" value="Unassembled WGS sequence"/>
</dbReference>
<dbReference type="CDD" id="cd06261">
    <property type="entry name" value="TM_PBP2"/>
    <property type="match status" value="1"/>
</dbReference>
<dbReference type="PROSITE" id="PS50928">
    <property type="entry name" value="ABC_TM1"/>
    <property type="match status" value="1"/>
</dbReference>
<evidence type="ECO:0000256" key="4">
    <source>
        <dbReference type="ARBA" id="ARBA00022475"/>
    </source>
</evidence>
<dbReference type="GeneID" id="42857123"/>
<evidence type="ECO:0000259" key="9">
    <source>
        <dbReference type="PROSITE" id="PS50928"/>
    </source>
</evidence>
<protein>
    <submittedName>
        <fullName evidence="10 11">ABC transporter permease</fullName>
    </submittedName>
</protein>
<dbReference type="PATRIC" id="fig|1550024.3.peg.2524"/>
<dbReference type="InterPro" id="IPR000515">
    <property type="entry name" value="MetI-like"/>
</dbReference>
<feature type="transmembrane region" description="Helical" evidence="8">
    <location>
        <begin position="250"/>
        <end position="269"/>
    </location>
</feature>
<keyword evidence="4" id="KW-1003">Cell membrane</keyword>
<dbReference type="GO" id="GO:0055085">
    <property type="term" value="P:transmembrane transport"/>
    <property type="evidence" value="ECO:0007669"/>
    <property type="project" value="InterPro"/>
</dbReference>
<organism evidence="10 12">
    <name type="scientific">Ruthenibacterium lactatiformans</name>
    <dbReference type="NCBI Taxonomy" id="1550024"/>
    <lineage>
        <taxon>Bacteria</taxon>
        <taxon>Bacillati</taxon>
        <taxon>Bacillota</taxon>
        <taxon>Clostridia</taxon>
        <taxon>Eubacteriales</taxon>
        <taxon>Oscillospiraceae</taxon>
        <taxon>Ruthenibacterium</taxon>
    </lineage>
</organism>
<feature type="transmembrane region" description="Helical" evidence="8">
    <location>
        <begin position="150"/>
        <end position="170"/>
    </location>
</feature>
<dbReference type="Pfam" id="PF00528">
    <property type="entry name" value="BPD_transp_1"/>
    <property type="match status" value="1"/>
</dbReference>
<dbReference type="Gene3D" id="1.10.3720.10">
    <property type="entry name" value="MetI-like"/>
    <property type="match status" value="1"/>
</dbReference>
<dbReference type="PANTHER" id="PTHR42929">
    <property type="entry name" value="INNER MEMBRANE ABC TRANSPORTER PERMEASE PROTEIN YDCU-RELATED-RELATED"/>
    <property type="match status" value="1"/>
</dbReference>
<feature type="domain" description="ABC transmembrane type-1" evidence="9">
    <location>
        <begin position="63"/>
        <end position="268"/>
    </location>
</feature>
<dbReference type="EMBL" id="WMZR01000005">
    <property type="protein sequence ID" value="MTS50951.1"/>
    <property type="molecule type" value="Genomic_DNA"/>
</dbReference>
<evidence type="ECO:0000256" key="5">
    <source>
        <dbReference type="ARBA" id="ARBA00022692"/>
    </source>
</evidence>
<evidence type="ECO:0000256" key="7">
    <source>
        <dbReference type="ARBA" id="ARBA00023136"/>
    </source>
</evidence>
<feature type="transmembrane region" description="Helical" evidence="8">
    <location>
        <begin position="12"/>
        <end position="31"/>
    </location>
</feature>